<dbReference type="AlphaFoldDB" id="A0A0C9SRW4"/>
<sequence length="134" mass="14701">MALNVTSATTAVAFARTAIWRVPVLGLRLSFGQTCDSGTTRPGLQDYRYTALGGTQIEKICSKNETVCVQVMSVLVVSQNWPPSCVRSRSCSGRVLSFTVRTPPKRDRSFAVSGSSSESTIGDYRWDRCSWILV</sequence>
<dbReference type="Proteomes" id="UP000053263">
    <property type="component" value="Unassembled WGS sequence"/>
</dbReference>
<proteinExistence type="predicted"/>
<dbReference type="HOGENOM" id="CLU_1897081_0_0_1"/>
<evidence type="ECO:0000313" key="1">
    <source>
        <dbReference type="EMBL" id="KII85082.1"/>
    </source>
</evidence>
<protein>
    <submittedName>
        <fullName evidence="1">Uncharacterized protein</fullName>
    </submittedName>
</protein>
<reference evidence="1 2" key="1">
    <citation type="submission" date="2014-06" db="EMBL/GenBank/DDBJ databases">
        <title>Evolutionary Origins and Diversification of the Mycorrhizal Mutualists.</title>
        <authorList>
            <consortium name="DOE Joint Genome Institute"/>
            <consortium name="Mycorrhizal Genomics Consortium"/>
            <person name="Kohler A."/>
            <person name="Kuo A."/>
            <person name="Nagy L.G."/>
            <person name="Floudas D."/>
            <person name="Copeland A."/>
            <person name="Barry K.W."/>
            <person name="Cichocki N."/>
            <person name="Veneault-Fourrey C."/>
            <person name="LaButti K."/>
            <person name="Lindquist E.A."/>
            <person name="Lipzen A."/>
            <person name="Lundell T."/>
            <person name="Morin E."/>
            <person name="Murat C."/>
            <person name="Riley R."/>
            <person name="Ohm R."/>
            <person name="Sun H."/>
            <person name="Tunlid A."/>
            <person name="Henrissat B."/>
            <person name="Grigoriev I.V."/>
            <person name="Hibbett D.S."/>
            <person name="Martin F."/>
        </authorList>
    </citation>
    <scope>NUCLEOTIDE SEQUENCE [LARGE SCALE GENOMIC DNA]</scope>
    <source>
        <strain evidence="1 2">FD-325 SS-3</strain>
    </source>
</reference>
<accession>A0A0C9SRW4</accession>
<keyword evidence="2" id="KW-1185">Reference proteome</keyword>
<name>A0A0C9SRW4_PLICR</name>
<gene>
    <name evidence="1" type="ORF">PLICRDRAFT_94660</name>
</gene>
<organism evidence="1 2">
    <name type="scientific">Plicaturopsis crispa FD-325 SS-3</name>
    <dbReference type="NCBI Taxonomy" id="944288"/>
    <lineage>
        <taxon>Eukaryota</taxon>
        <taxon>Fungi</taxon>
        <taxon>Dikarya</taxon>
        <taxon>Basidiomycota</taxon>
        <taxon>Agaricomycotina</taxon>
        <taxon>Agaricomycetes</taxon>
        <taxon>Agaricomycetidae</taxon>
        <taxon>Amylocorticiales</taxon>
        <taxon>Amylocorticiaceae</taxon>
        <taxon>Plicatura</taxon>
        <taxon>Plicaturopsis crispa</taxon>
    </lineage>
</organism>
<evidence type="ECO:0000313" key="2">
    <source>
        <dbReference type="Proteomes" id="UP000053263"/>
    </source>
</evidence>
<dbReference type="EMBL" id="KN832568">
    <property type="protein sequence ID" value="KII85082.1"/>
    <property type="molecule type" value="Genomic_DNA"/>
</dbReference>